<dbReference type="Proteomes" id="UP000823597">
    <property type="component" value="Unassembled WGS sequence"/>
</dbReference>
<dbReference type="InterPro" id="IPR026403">
    <property type="entry name" value="Lipo_with_rSAM"/>
</dbReference>
<comment type="caution">
    <text evidence="1">The sequence shown here is derived from an EMBL/GenBank/DDBJ whole genome shotgun (WGS) entry which is preliminary data.</text>
</comment>
<keyword evidence="1" id="KW-0449">Lipoprotein</keyword>
<accession>A0A9D9I4R9</accession>
<dbReference type="SUPFAM" id="SSF49464">
    <property type="entry name" value="Carboxypeptidase regulatory domain-like"/>
    <property type="match status" value="1"/>
</dbReference>
<dbReference type="NCBIfam" id="TIGR04134">
    <property type="entry name" value="lipo_with_rSAM"/>
    <property type="match status" value="1"/>
</dbReference>
<evidence type="ECO:0000313" key="2">
    <source>
        <dbReference type="Proteomes" id="UP000823597"/>
    </source>
</evidence>
<evidence type="ECO:0000313" key="1">
    <source>
        <dbReference type="EMBL" id="MBO8465878.1"/>
    </source>
</evidence>
<protein>
    <submittedName>
        <fullName evidence="1">Radical SAM-associated putative lipoprotein</fullName>
    </submittedName>
</protein>
<reference evidence="1" key="2">
    <citation type="journal article" date="2021" name="PeerJ">
        <title>Extensive microbial diversity within the chicken gut microbiome revealed by metagenomics and culture.</title>
        <authorList>
            <person name="Gilroy R."/>
            <person name="Ravi A."/>
            <person name="Getino M."/>
            <person name="Pursley I."/>
            <person name="Horton D.L."/>
            <person name="Alikhan N.F."/>
            <person name="Baker D."/>
            <person name="Gharbi K."/>
            <person name="Hall N."/>
            <person name="Watson M."/>
            <person name="Adriaenssens E.M."/>
            <person name="Foster-Nyarko E."/>
            <person name="Jarju S."/>
            <person name="Secka A."/>
            <person name="Antonio M."/>
            <person name="Oren A."/>
            <person name="Chaudhuri R.R."/>
            <person name="La Ragione R."/>
            <person name="Hildebrand F."/>
            <person name="Pallen M.J."/>
        </authorList>
    </citation>
    <scope>NUCLEOTIDE SEQUENCE</scope>
    <source>
        <strain evidence="1">10037</strain>
    </source>
</reference>
<name>A0A9D9I4R9_9BACT</name>
<dbReference type="EMBL" id="JADIME010000081">
    <property type="protein sequence ID" value="MBO8465878.1"/>
    <property type="molecule type" value="Genomic_DNA"/>
</dbReference>
<reference evidence="1" key="1">
    <citation type="submission" date="2020-10" db="EMBL/GenBank/DDBJ databases">
        <authorList>
            <person name="Gilroy R."/>
        </authorList>
    </citation>
    <scope>NUCLEOTIDE SEQUENCE</scope>
    <source>
        <strain evidence="1">10037</strain>
    </source>
</reference>
<dbReference type="AlphaFoldDB" id="A0A9D9I4R9"/>
<sequence>MKHAFVKILRVVLAVGFGMTQTSCFMYGTPESDYEFKGKVTDEDSFPIKDIKVTVKGADGSDLPMFDFTATTDVNGRFVFEKQLIGTPPKTVKVIFEDTDGPDNRGEFEKDSLIVGVHQVKKADGWYEGGFKSDDVEVYLKRK</sequence>
<organism evidence="1 2">
    <name type="scientific">Candidatus Merdivivens pullistercoris</name>
    <dbReference type="NCBI Taxonomy" id="2840873"/>
    <lineage>
        <taxon>Bacteria</taxon>
        <taxon>Pseudomonadati</taxon>
        <taxon>Bacteroidota</taxon>
        <taxon>Bacteroidia</taxon>
        <taxon>Bacteroidales</taxon>
        <taxon>Muribaculaceae</taxon>
        <taxon>Muribaculaceae incertae sedis</taxon>
        <taxon>Candidatus Merdivivens</taxon>
    </lineage>
</organism>
<dbReference type="Gene3D" id="2.60.40.1120">
    <property type="entry name" value="Carboxypeptidase-like, regulatory domain"/>
    <property type="match status" value="1"/>
</dbReference>
<proteinExistence type="predicted"/>
<gene>
    <name evidence="1" type="ORF">IAB93_07780</name>
</gene>
<dbReference type="InterPro" id="IPR008969">
    <property type="entry name" value="CarboxyPept-like_regulatory"/>
</dbReference>